<evidence type="ECO:0000313" key="2">
    <source>
        <dbReference type="Proteomes" id="UP000324222"/>
    </source>
</evidence>
<proteinExistence type="predicted"/>
<dbReference type="EMBL" id="VSRR010079936">
    <property type="protein sequence ID" value="MPC89107.1"/>
    <property type="molecule type" value="Genomic_DNA"/>
</dbReference>
<dbReference type="OrthoDB" id="565904at2759"/>
<sequence>MWTSRCWNTITVGASRSPTITAAVFIQWRLSHCLSLLLLTLLAGEMVTPVHGGLADFSAPGIIQYGTCAQPKEHVSFRFDEVSLEML</sequence>
<comment type="caution">
    <text evidence="1">The sequence shown here is derived from an EMBL/GenBank/DDBJ whole genome shotgun (WGS) entry which is preliminary data.</text>
</comment>
<name>A0A5B7J6E3_PORTR</name>
<evidence type="ECO:0000313" key="1">
    <source>
        <dbReference type="EMBL" id="MPC89107.1"/>
    </source>
</evidence>
<reference evidence="1 2" key="1">
    <citation type="submission" date="2019-05" db="EMBL/GenBank/DDBJ databases">
        <title>Another draft genome of Portunus trituberculatus and its Hox gene families provides insights of decapod evolution.</title>
        <authorList>
            <person name="Jeong J.-H."/>
            <person name="Song I."/>
            <person name="Kim S."/>
            <person name="Choi T."/>
            <person name="Kim D."/>
            <person name="Ryu S."/>
            <person name="Kim W."/>
        </authorList>
    </citation>
    <scope>NUCLEOTIDE SEQUENCE [LARGE SCALE GENOMIC DNA]</scope>
    <source>
        <tissue evidence="1">Muscle</tissue>
    </source>
</reference>
<dbReference type="Proteomes" id="UP000324222">
    <property type="component" value="Unassembled WGS sequence"/>
</dbReference>
<protein>
    <submittedName>
        <fullName evidence="1">Uncharacterized protein</fullName>
    </submittedName>
</protein>
<organism evidence="1 2">
    <name type="scientific">Portunus trituberculatus</name>
    <name type="common">Swimming crab</name>
    <name type="synonym">Neptunus trituberculatus</name>
    <dbReference type="NCBI Taxonomy" id="210409"/>
    <lineage>
        <taxon>Eukaryota</taxon>
        <taxon>Metazoa</taxon>
        <taxon>Ecdysozoa</taxon>
        <taxon>Arthropoda</taxon>
        <taxon>Crustacea</taxon>
        <taxon>Multicrustacea</taxon>
        <taxon>Malacostraca</taxon>
        <taxon>Eumalacostraca</taxon>
        <taxon>Eucarida</taxon>
        <taxon>Decapoda</taxon>
        <taxon>Pleocyemata</taxon>
        <taxon>Brachyura</taxon>
        <taxon>Eubrachyura</taxon>
        <taxon>Portunoidea</taxon>
        <taxon>Portunidae</taxon>
        <taxon>Portuninae</taxon>
        <taxon>Portunus</taxon>
    </lineage>
</organism>
<keyword evidence="2" id="KW-1185">Reference proteome</keyword>
<gene>
    <name evidence="1" type="ORF">E2C01_084040</name>
</gene>
<dbReference type="AlphaFoldDB" id="A0A5B7J6E3"/>
<accession>A0A5B7J6E3</accession>